<dbReference type="InterPro" id="IPR029058">
    <property type="entry name" value="AB_hydrolase_fold"/>
</dbReference>
<feature type="signal peptide" evidence="10">
    <location>
        <begin position="1"/>
        <end position="21"/>
    </location>
</feature>
<dbReference type="GO" id="GO:0030600">
    <property type="term" value="F:feruloyl esterase activity"/>
    <property type="evidence" value="ECO:0007669"/>
    <property type="project" value="UniProtKB-EC"/>
</dbReference>
<dbReference type="Pfam" id="PF00756">
    <property type="entry name" value="Esterase"/>
    <property type="match status" value="1"/>
</dbReference>
<evidence type="ECO:0000256" key="5">
    <source>
        <dbReference type="ARBA" id="ARBA00022729"/>
    </source>
</evidence>
<evidence type="ECO:0000256" key="9">
    <source>
        <dbReference type="ARBA" id="ARBA00034075"/>
    </source>
</evidence>
<dbReference type="GO" id="GO:0005576">
    <property type="term" value="C:extracellular region"/>
    <property type="evidence" value="ECO:0007669"/>
    <property type="project" value="UniProtKB-SubCell"/>
</dbReference>
<evidence type="ECO:0000256" key="6">
    <source>
        <dbReference type="ARBA" id="ARBA00022801"/>
    </source>
</evidence>
<proteinExistence type="predicted"/>
<dbReference type="InterPro" id="IPR000801">
    <property type="entry name" value="Esterase-like"/>
</dbReference>
<organism evidence="11 12">
    <name type="scientific">Ophiocordyceps unilateralis</name>
    <name type="common">Zombie-ant fungus</name>
    <name type="synonym">Torrubia unilateralis</name>
    <dbReference type="NCBI Taxonomy" id="268505"/>
    <lineage>
        <taxon>Eukaryota</taxon>
        <taxon>Fungi</taxon>
        <taxon>Dikarya</taxon>
        <taxon>Ascomycota</taxon>
        <taxon>Pezizomycotina</taxon>
        <taxon>Sordariomycetes</taxon>
        <taxon>Hypocreomycetidae</taxon>
        <taxon>Hypocreales</taxon>
        <taxon>Ophiocordycipitaceae</taxon>
        <taxon>Ophiocordyceps</taxon>
    </lineage>
</organism>
<dbReference type="STRING" id="268505.A0A2A9P0B9"/>
<keyword evidence="6" id="KW-0378">Hydrolase</keyword>
<name>A0A2A9P0B9_OPHUN</name>
<evidence type="ECO:0000256" key="8">
    <source>
        <dbReference type="ARBA" id="ARBA00023326"/>
    </source>
</evidence>
<evidence type="ECO:0000256" key="7">
    <source>
        <dbReference type="ARBA" id="ARBA00023277"/>
    </source>
</evidence>
<dbReference type="EC" id="3.1.1.73" evidence="2"/>
<protein>
    <recommendedName>
        <fullName evidence="2">feruloyl esterase</fullName>
        <ecNumber evidence="2">3.1.1.73</ecNumber>
    </recommendedName>
</protein>
<keyword evidence="4" id="KW-0858">Xylan degradation</keyword>
<keyword evidence="8" id="KW-0624">Polysaccharide degradation</keyword>
<keyword evidence="3" id="KW-0964">Secreted</keyword>
<dbReference type="GO" id="GO:0045493">
    <property type="term" value="P:xylan catabolic process"/>
    <property type="evidence" value="ECO:0007669"/>
    <property type="project" value="UniProtKB-KW"/>
</dbReference>
<dbReference type="OrthoDB" id="424610at2759"/>
<dbReference type="PANTHER" id="PTHR38050:SF2">
    <property type="entry name" value="FERULOYL ESTERASE C-RELATED"/>
    <property type="match status" value="1"/>
</dbReference>
<evidence type="ECO:0000256" key="3">
    <source>
        <dbReference type="ARBA" id="ARBA00022525"/>
    </source>
</evidence>
<keyword evidence="12" id="KW-1185">Reference proteome</keyword>
<dbReference type="PANTHER" id="PTHR38050">
    <property type="match status" value="1"/>
</dbReference>
<accession>A0A2A9P0B9</accession>
<keyword evidence="5 10" id="KW-0732">Signal</keyword>
<evidence type="ECO:0000256" key="1">
    <source>
        <dbReference type="ARBA" id="ARBA00004613"/>
    </source>
</evidence>
<reference evidence="11 12" key="2">
    <citation type="journal article" date="2017" name="Sci. Rep.">
        <title>Ant-infecting Ophiocordyceps genomes reveal a high diversity of potential behavioral manipulation genes and a possible major role for enterotoxins.</title>
        <authorList>
            <person name="de Bekker C."/>
            <person name="Ohm R.A."/>
            <person name="Evans H.C."/>
            <person name="Brachmann A."/>
            <person name="Hughes D.P."/>
        </authorList>
    </citation>
    <scope>NUCLEOTIDE SEQUENCE [LARGE SCALE GENOMIC DNA]</scope>
    <source>
        <strain evidence="11 12">SC16a</strain>
    </source>
</reference>
<dbReference type="SUPFAM" id="SSF53474">
    <property type="entry name" value="alpha/beta-Hydrolases"/>
    <property type="match status" value="1"/>
</dbReference>
<comment type="subcellular location">
    <subcellularLocation>
        <location evidence="1">Secreted</location>
    </subcellularLocation>
</comment>
<sequence>MARHPHRLLFLLVALTVSVAATAHLAASLGCGHDHDFAGSSRNFSIQSGGRTRQYRLHLPSAYDKYKPAPLLLAFHGAGDNPVNFEQKTHFSDEHVNRGMIIVYPAGFKKHWEGPKYATPGVDDKTFISDLIGHLLDSYCVDVSRIYATGHSNGGGFVNSLACSPDHGRYFAAVAPVSGAFYTDDTACRPHRLPLPVMEIHGTADRTIPYTGGEGRGGTLPSIAEWLERWARRDGCNTLPVEVGLSSSRVHVLRWTNCHGRDDVLRHVRLDGATHKWPGKDSAFDASPAIVEFLLAHRKV</sequence>
<comment type="catalytic activity">
    <reaction evidence="9">
        <text>feruloyl-polysaccharide + H2O = ferulate + polysaccharide.</text>
        <dbReference type="EC" id="3.1.1.73"/>
    </reaction>
</comment>
<evidence type="ECO:0000256" key="4">
    <source>
        <dbReference type="ARBA" id="ARBA00022651"/>
    </source>
</evidence>
<evidence type="ECO:0000256" key="10">
    <source>
        <dbReference type="SAM" id="SignalP"/>
    </source>
</evidence>
<evidence type="ECO:0000256" key="2">
    <source>
        <dbReference type="ARBA" id="ARBA00013091"/>
    </source>
</evidence>
<dbReference type="Gene3D" id="3.40.50.1820">
    <property type="entry name" value="alpha/beta hydrolase"/>
    <property type="match status" value="1"/>
</dbReference>
<keyword evidence="7" id="KW-0119">Carbohydrate metabolism</keyword>
<dbReference type="Proteomes" id="UP000037136">
    <property type="component" value="Unassembled WGS sequence"/>
</dbReference>
<reference evidence="11 12" key="1">
    <citation type="journal article" date="2015" name="BMC Genomics">
        <title>Gene expression during zombie ant biting behavior reflects the complexity underlying fungal parasitic behavioral manipulation.</title>
        <authorList>
            <person name="de Bekker C."/>
            <person name="Ohm R.A."/>
            <person name="Loreto R.G."/>
            <person name="Sebastian A."/>
            <person name="Albert I."/>
            <person name="Merrow M."/>
            <person name="Brachmann A."/>
            <person name="Hughes D.P."/>
        </authorList>
    </citation>
    <scope>NUCLEOTIDE SEQUENCE [LARGE SCALE GENOMIC DNA]</scope>
    <source>
        <strain evidence="11 12">SC16a</strain>
    </source>
</reference>
<gene>
    <name evidence="11" type="ORF">XA68_18576</name>
</gene>
<dbReference type="EMBL" id="LAZP02000997">
    <property type="protein sequence ID" value="PFH55325.1"/>
    <property type="molecule type" value="Genomic_DNA"/>
</dbReference>
<comment type="caution">
    <text evidence="11">The sequence shown here is derived from an EMBL/GenBank/DDBJ whole genome shotgun (WGS) entry which is preliminary data.</text>
</comment>
<dbReference type="PROSITE" id="PS51257">
    <property type="entry name" value="PROKAR_LIPOPROTEIN"/>
    <property type="match status" value="1"/>
</dbReference>
<evidence type="ECO:0000313" key="12">
    <source>
        <dbReference type="Proteomes" id="UP000037136"/>
    </source>
</evidence>
<feature type="chain" id="PRO_5038969334" description="feruloyl esterase" evidence="10">
    <location>
        <begin position="22"/>
        <end position="300"/>
    </location>
</feature>
<dbReference type="AlphaFoldDB" id="A0A2A9P0B9"/>
<dbReference type="InterPro" id="IPR043595">
    <property type="entry name" value="FaeB/C/D"/>
</dbReference>
<evidence type="ECO:0000313" key="11">
    <source>
        <dbReference type="EMBL" id="PFH55325.1"/>
    </source>
</evidence>